<evidence type="ECO:0000313" key="1">
    <source>
        <dbReference type="EMBL" id="CAG9764655.1"/>
    </source>
</evidence>
<sequence length="120" mass="13872">MKFAYVLWEQRVICMQLVDGTNSHAIQNSWPLEMSTMNSNRNHRWNSVELYATYISNGGIRSRRTLISDLLDYFGNDLMVLSSSGIASIIRFRKEAAHLLNFENSEDDDFNMFKIASDLI</sequence>
<evidence type="ECO:0000313" key="2">
    <source>
        <dbReference type="Proteomes" id="UP001152799"/>
    </source>
</evidence>
<name>A0A9N9MI08_9CUCU</name>
<dbReference type="OrthoDB" id="10054888at2759"/>
<accession>A0A9N9MI08</accession>
<dbReference type="EMBL" id="OU892278">
    <property type="protein sequence ID" value="CAG9764655.1"/>
    <property type="molecule type" value="Genomic_DNA"/>
</dbReference>
<protein>
    <submittedName>
        <fullName evidence="1">Uncharacterized protein</fullName>
    </submittedName>
</protein>
<gene>
    <name evidence="1" type="ORF">CEUTPL_LOCUS5289</name>
</gene>
<dbReference type="Proteomes" id="UP001152799">
    <property type="component" value="Chromosome 2"/>
</dbReference>
<reference evidence="1" key="1">
    <citation type="submission" date="2022-01" db="EMBL/GenBank/DDBJ databases">
        <authorList>
            <person name="King R."/>
        </authorList>
    </citation>
    <scope>NUCLEOTIDE SEQUENCE</scope>
</reference>
<dbReference type="AlphaFoldDB" id="A0A9N9MI08"/>
<proteinExistence type="predicted"/>
<organism evidence="1 2">
    <name type="scientific">Ceutorhynchus assimilis</name>
    <name type="common">cabbage seed weevil</name>
    <dbReference type="NCBI Taxonomy" id="467358"/>
    <lineage>
        <taxon>Eukaryota</taxon>
        <taxon>Metazoa</taxon>
        <taxon>Ecdysozoa</taxon>
        <taxon>Arthropoda</taxon>
        <taxon>Hexapoda</taxon>
        <taxon>Insecta</taxon>
        <taxon>Pterygota</taxon>
        <taxon>Neoptera</taxon>
        <taxon>Endopterygota</taxon>
        <taxon>Coleoptera</taxon>
        <taxon>Polyphaga</taxon>
        <taxon>Cucujiformia</taxon>
        <taxon>Curculionidae</taxon>
        <taxon>Ceutorhynchinae</taxon>
        <taxon>Ceutorhynchus</taxon>
    </lineage>
</organism>
<keyword evidence="2" id="KW-1185">Reference proteome</keyword>